<reference evidence="1" key="1">
    <citation type="submission" date="2021-01" db="EMBL/GenBank/DDBJ databases">
        <authorList>
            <person name="Kaushik A."/>
        </authorList>
    </citation>
    <scope>NUCLEOTIDE SEQUENCE</scope>
    <source>
        <strain evidence="1">AG1-1B</strain>
    </source>
</reference>
<evidence type="ECO:0000313" key="1">
    <source>
        <dbReference type="EMBL" id="CAE6401343.1"/>
    </source>
</evidence>
<organism evidence="1 2">
    <name type="scientific">Rhizoctonia solani</name>
    <dbReference type="NCBI Taxonomy" id="456999"/>
    <lineage>
        <taxon>Eukaryota</taxon>
        <taxon>Fungi</taxon>
        <taxon>Dikarya</taxon>
        <taxon>Basidiomycota</taxon>
        <taxon>Agaricomycotina</taxon>
        <taxon>Agaricomycetes</taxon>
        <taxon>Cantharellales</taxon>
        <taxon>Ceratobasidiaceae</taxon>
        <taxon>Rhizoctonia</taxon>
    </lineage>
</organism>
<evidence type="ECO:0000313" key="2">
    <source>
        <dbReference type="Proteomes" id="UP000663826"/>
    </source>
</evidence>
<protein>
    <submittedName>
        <fullName evidence="1">Uncharacterized protein</fullName>
    </submittedName>
</protein>
<sequence length="227" mass="25141">MAILQSALCVFQSLFGLASRKERSGSATDWLKLALEVASQPDDEESRSTVRTALQTNNQEFLDYLRSALDTRSAAATKVAEINNDGVECRAFLPGSPALWGWTTNMAAEVSILQSGIEAAMEASVFESPPGSPNSDVQDTFDGMASPEMSGATLRDLYAKAWERAFGMDAARTRSWRWRLELDSDPSFVDTTKCTYSQPTCFRRFRRSLFDYGNVTLCIRSTNPRST</sequence>
<dbReference type="AlphaFoldDB" id="A0A8H2WPA8"/>
<comment type="caution">
    <text evidence="1">The sequence shown here is derived from an EMBL/GenBank/DDBJ whole genome shotgun (WGS) entry which is preliminary data.</text>
</comment>
<proteinExistence type="predicted"/>
<gene>
    <name evidence="1" type="ORF">RDB_LOCUS31468</name>
</gene>
<dbReference type="Proteomes" id="UP000663826">
    <property type="component" value="Unassembled WGS sequence"/>
</dbReference>
<name>A0A8H2WPA8_9AGAM</name>
<accession>A0A8H2WPA8</accession>
<dbReference type="EMBL" id="CAJMWQ010000946">
    <property type="protein sequence ID" value="CAE6401343.1"/>
    <property type="molecule type" value="Genomic_DNA"/>
</dbReference>